<evidence type="ECO:0000313" key="3">
    <source>
        <dbReference type="Proteomes" id="UP000316598"/>
    </source>
</evidence>
<sequence length="158" mass="17112">MRHGVRVDNAVSIVSTVFAMKIFRWVSTFGVLACLGMAVLTSSNYTLLDWGYDTSLMSRLGGYGAEERCYDDDLSVCTVTYQGAGPGIPCNGNSTIDKCTSQMQQKRCYPFLYDYCYPPAVNGDKCPGMKLTCSPNPGGGRSWNQTGAGTCGNFLTCN</sequence>
<keyword evidence="1" id="KW-1133">Transmembrane helix</keyword>
<feature type="transmembrane region" description="Helical" evidence="1">
    <location>
        <begin position="22"/>
        <end position="40"/>
    </location>
</feature>
<name>A0A5C5WU19_9BACT</name>
<dbReference type="AlphaFoldDB" id="A0A5C5WU19"/>
<keyword evidence="1" id="KW-0472">Membrane</keyword>
<protein>
    <submittedName>
        <fullName evidence="2">Uncharacterized protein</fullName>
    </submittedName>
</protein>
<reference evidence="2 3" key="1">
    <citation type="submission" date="2019-02" db="EMBL/GenBank/DDBJ databases">
        <title>Deep-cultivation of Planctomycetes and their phenomic and genomic characterization uncovers novel biology.</title>
        <authorList>
            <person name="Wiegand S."/>
            <person name="Jogler M."/>
            <person name="Boedeker C."/>
            <person name="Pinto D."/>
            <person name="Vollmers J."/>
            <person name="Rivas-Marin E."/>
            <person name="Kohn T."/>
            <person name="Peeters S.H."/>
            <person name="Heuer A."/>
            <person name="Rast P."/>
            <person name="Oberbeckmann S."/>
            <person name="Bunk B."/>
            <person name="Jeske O."/>
            <person name="Meyerdierks A."/>
            <person name="Storesund J.E."/>
            <person name="Kallscheuer N."/>
            <person name="Luecker S."/>
            <person name="Lage O.M."/>
            <person name="Pohl T."/>
            <person name="Merkel B.J."/>
            <person name="Hornburger P."/>
            <person name="Mueller R.-W."/>
            <person name="Bruemmer F."/>
            <person name="Labrenz M."/>
            <person name="Spormann A.M."/>
            <person name="Op Den Camp H."/>
            <person name="Overmann J."/>
            <person name="Amann R."/>
            <person name="Jetten M.S.M."/>
            <person name="Mascher T."/>
            <person name="Medema M.H."/>
            <person name="Devos D.P."/>
            <person name="Kaster A.-K."/>
            <person name="Ovreas L."/>
            <person name="Rohde M."/>
            <person name="Galperin M.Y."/>
            <person name="Jogler C."/>
        </authorList>
    </citation>
    <scope>NUCLEOTIDE SEQUENCE [LARGE SCALE GENOMIC DNA]</scope>
    <source>
        <strain evidence="2 3">Pla22</strain>
    </source>
</reference>
<comment type="caution">
    <text evidence="2">The sequence shown here is derived from an EMBL/GenBank/DDBJ whole genome shotgun (WGS) entry which is preliminary data.</text>
</comment>
<keyword evidence="3" id="KW-1185">Reference proteome</keyword>
<evidence type="ECO:0000256" key="1">
    <source>
        <dbReference type="SAM" id="Phobius"/>
    </source>
</evidence>
<organism evidence="2 3">
    <name type="scientific">Rubripirellula amarantea</name>
    <dbReference type="NCBI Taxonomy" id="2527999"/>
    <lineage>
        <taxon>Bacteria</taxon>
        <taxon>Pseudomonadati</taxon>
        <taxon>Planctomycetota</taxon>
        <taxon>Planctomycetia</taxon>
        <taxon>Pirellulales</taxon>
        <taxon>Pirellulaceae</taxon>
        <taxon>Rubripirellula</taxon>
    </lineage>
</organism>
<dbReference type="Proteomes" id="UP000316598">
    <property type="component" value="Unassembled WGS sequence"/>
</dbReference>
<proteinExistence type="predicted"/>
<evidence type="ECO:0000313" key="2">
    <source>
        <dbReference type="EMBL" id="TWT54068.1"/>
    </source>
</evidence>
<gene>
    <name evidence="2" type="ORF">Pla22_17030</name>
</gene>
<dbReference type="EMBL" id="SJPI01000001">
    <property type="protein sequence ID" value="TWT54068.1"/>
    <property type="molecule type" value="Genomic_DNA"/>
</dbReference>
<keyword evidence="1" id="KW-0812">Transmembrane</keyword>
<accession>A0A5C5WU19</accession>